<dbReference type="PANTHER" id="PTHR33516">
    <property type="entry name" value="LEXA REPRESSOR"/>
    <property type="match status" value="1"/>
</dbReference>
<feature type="domain" description="HTH cro/C1-type" evidence="1">
    <location>
        <begin position="9"/>
        <end position="64"/>
    </location>
</feature>
<dbReference type="CDD" id="cd00093">
    <property type="entry name" value="HTH_XRE"/>
    <property type="match status" value="1"/>
</dbReference>
<dbReference type="Pfam" id="PF00717">
    <property type="entry name" value="Peptidase_S24"/>
    <property type="match status" value="1"/>
</dbReference>
<dbReference type="InterPro" id="IPR050077">
    <property type="entry name" value="LexA_repressor"/>
</dbReference>
<dbReference type="CDD" id="cd06529">
    <property type="entry name" value="S24_LexA-like"/>
    <property type="match status" value="1"/>
</dbReference>
<dbReference type="GO" id="GO:0003677">
    <property type="term" value="F:DNA binding"/>
    <property type="evidence" value="ECO:0007669"/>
    <property type="project" value="InterPro"/>
</dbReference>
<sequence length="219" mass="23824">MKTTVGDRLRYARKAAKMTQQQLADRIGITKSAVSQVELGMSKGLSHTSLVRACRVLNLSPEWLSEGIGEMHASQQNNNNVSPGPEIRRSVPLISWVQAGEWSEVIDMHQPGLADEWRETTANVGPRAFALRVQGDSMTSPSGLSIPEGSVVIVDPDAVYNNGSIVVAKLEDTQEATLKRLVIDGPNKYLKPLNPAYSVIPINGNCRIIGVAKKLELDL</sequence>
<dbReference type="Pfam" id="PF01381">
    <property type="entry name" value="HTH_3"/>
    <property type="match status" value="1"/>
</dbReference>
<dbReference type="InterPro" id="IPR039418">
    <property type="entry name" value="LexA-like"/>
</dbReference>
<dbReference type="AlphaFoldDB" id="A0AB35I1F8"/>
<accession>A0AB35I1F8</accession>
<dbReference type="RefSeq" id="WP_266066200.1">
    <property type="nucleotide sequence ID" value="NZ_JAPHQA010000015.1"/>
</dbReference>
<dbReference type="SUPFAM" id="SSF51306">
    <property type="entry name" value="LexA/Signal peptidase"/>
    <property type="match status" value="1"/>
</dbReference>
<dbReference type="InterPro" id="IPR001387">
    <property type="entry name" value="Cro/C1-type_HTH"/>
</dbReference>
<comment type="caution">
    <text evidence="2">The sequence shown here is derived from an EMBL/GenBank/DDBJ whole genome shotgun (WGS) entry which is preliminary data.</text>
</comment>
<protein>
    <submittedName>
        <fullName evidence="2">Helix-turn-helix domain-containing protein</fullName>
    </submittedName>
</protein>
<dbReference type="SMART" id="SM00530">
    <property type="entry name" value="HTH_XRE"/>
    <property type="match status" value="1"/>
</dbReference>
<dbReference type="Proteomes" id="UP001209730">
    <property type="component" value="Unassembled WGS sequence"/>
</dbReference>
<evidence type="ECO:0000313" key="2">
    <source>
        <dbReference type="EMBL" id="MCX2802235.1"/>
    </source>
</evidence>
<gene>
    <name evidence="2" type="ORF">OQJ68_10605</name>
</gene>
<evidence type="ECO:0000259" key="1">
    <source>
        <dbReference type="PROSITE" id="PS50943"/>
    </source>
</evidence>
<evidence type="ECO:0000313" key="3">
    <source>
        <dbReference type="Proteomes" id="UP001209730"/>
    </source>
</evidence>
<reference evidence="2" key="1">
    <citation type="submission" date="2022-11" db="EMBL/GenBank/DDBJ databases">
        <title>Chitin-degrading and fungicidal potential of chitinolytic bacterial strains from marine environment of the Pacific Ocean regions.</title>
        <authorList>
            <person name="Pentekhina I."/>
            <person name="Nedashkovskaya O."/>
            <person name="Seitkalieva A."/>
            <person name="Podvolotskaya A."/>
            <person name="Tekutyeva L."/>
            <person name="Balabanova L."/>
        </authorList>
    </citation>
    <scope>NUCLEOTIDE SEQUENCE</scope>
    <source>
        <strain evidence="2">KMM 6838</strain>
    </source>
</reference>
<dbReference type="InterPro" id="IPR015927">
    <property type="entry name" value="Peptidase_S24_S26A/B/C"/>
</dbReference>
<dbReference type="SUPFAM" id="SSF47413">
    <property type="entry name" value="lambda repressor-like DNA-binding domains"/>
    <property type="match status" value="1"/>
</dbReference>
<name>A0AB35I1F8_MICTH</name>
<organism evidence="2 3">
    <name type="scientific">Microbulbifer thermotolerans</name>
    <dbReference type="NCBI Taxonomy" id="252514"/>
    <lineage>
        <taxon>Bacteria</taxon>
        <taxon>Pseudomonadati</taxon>
        <taxon>Pseudomonadota</taxon>
        <taxon>Gammaproteobacteria</taxon>
        <taxon>Cellvibrionales</taxon>
        <taxon>Microbulbiferaceae</taxon>
        <taxon>Microbulbifer</taxon>
    </lineage>
</organism>
<dbReference type="EMBL" id="JAPHQB010000015">
    <property type="protein sequence ID" value="MCX2802235.1"/>
    <property type="molecule type" value="Genomic_DNA"/>
</dbReference>
<dbReference type="Gene3D" id="2.10.109.10">
    <property type="entry name" value="Umud Fragment, subunit A"/>
    <property type="match status" value="1"/>
</dbReference>
<proteinExistence type="predicted"/>
<dbReference type="Gene3D" id="1.10.260.40">
    <property type="entry name" value="lambda repressor-like DNA-binding domains"/>
    <property type="match status" value="1"/>
</dbReference>
<dbReference type="InterPro" id="IPR010982">
    <property type="entry name" value="Lambda_DNA-bd_dom_sf"/>
</dbReference>
<dbReference type="InterPro" id="IPR036286">
    <property type="entry name" value="LexA/Signal_pep-like_sf"/>
</dbReference>
<dbReference type="PANTHER" id="PTHR33516:SF2">
    <property type="entry name" value="LEXA REPRESSOR-RELATED"/>
    <property type="match status" value="1"/>
</dbReference>
<dbReference type="PROSITE" id="PS50943">
    <property type="entry name" value="HTH_CROC1"/>
    <property type="match status" value="1"/>
</dbReference>